<accession>A0A067ME11</accession>
<proteinExistence type="predicted"/>
<dbReference type="EMBL" id="KL198047">
    <property type="protein sequence ID" value="KDQ12930.1"/>
    <property type="molecule type" value="Genomic_DNA"/>
</dbReference>
<protein>
    <submittedName>
        <fullName evidence="2">Uncharacterized protein</fullName>
    </submittedName>
</protein>
<gene>
    <name evidence="2" type="ORF">BOTBODRAFT_405480</name>
</gene>
<dbReference type="HOGENOM" id="CLU_1128904_0_0_1"/>
<sequence length="246" mass="27665">MAEAAFRIASTDLAPSAPCPLYNCNPNSRLSNIPLKDTRFYRLSSGGESSDDEPIEDEEDEEEDESIVLISPFSPPPLTSPALHPYLSSPPYKLDTPPPEFLLYHGASASLLNTISSYALAGPQPPLNKRSGLFRGHAVYYTNSLEFGMYWGAYVDCTGPRRWRKVEGLHELEVLVHVTEVQREVFEESGGMVFRQYPEAAFVDKWAHDSFARNMRIDAVEYIPPSNHDNLFPYKWVLAPIPPIDM</sequence>
<organism evidence="2 3">
    <name type="scientific">Botryobasidium botryosum (strain FD-172 SS1)</name>
    <dbReference type="NCBI Taxonomy" id="930990"/>
    <lineage>
        <taxon>Eukaryota</taxon>
        <taxon>Fungi</taxon>
        <taxon>Dikarya</taxon>
        <taxon>Basidiomycota</taxon>
        <taxon>Agaricomycotina</taxon>
        <taxon>Agaricomycetes</taxon>
        <taxon>Cantharellales</taxon>
        <taxon>Botryobasidiaceae</taxon>
        <taxon>Botryobasidium</taxon>
    </lineage>
</organism>
<evidence type="ECO:0000313" key="3">
    <source>
        <dbReference type="Proteomes" id="UP000027195"/>
    </source>
</evidence>
<name>A0A067ME11_BOTB1</name>
<reference evidence="3" key="1">
    <citation type="journal article" date="2014" name="Proc. Natl. Acad. Sci. U.S.A.">
        <title>Extensive sampling of basidiomycete genomes demonstrates inadequacy of the white-rot/brown-rot paradigm for wood decay fungi.</title>
        <authorList>
            <person name="Riley R."/>
            <person name="Salamov A.A."/>
            <person name="Brown D.W."/>
            <person name="Nagy L.G."/>
            <person name="Floudas D."/>
            <person name="Held B.W."/>
            <person name="Levasseur A."/>
            <person name="Lombard V."/>
            <person name="Morin E."/>
            <person name="Otillar R."/>
            <person name="Lindquist E.A."/>
            <person name="Sun H."/>
            <person name="LaButti K.M."/>
            <person name="Schmutz J."/>
            <person name="Jabbour D."/>
            <person name="Luo H."/>
            <person name="Baker S.E."/>
            <person name="Pisabarro A.G."/>
            <person name="Walton J.D."/>
            <person name="Blanchette R.A."/>
            <person name="Henrissat B."/>
            <person name="Martin F."/>
            <person name="Cullen D."/>
            <person name="Hibbett D.S."/>
            <person name="Grigoriev I.V."/>
        </authorList>
    </citation>
    <scope>NUCLEOTIDE SEQUENCE [LARGE SCALE GENOMIC DNA]</scope>
    <source>
        <strain evidence="3">FD-172 SS1</strain>
    </source>
</reference>
<dbReference type="Proteomes" id="UP000027195">
    <property type="component" value="Unassembled WGS sequence"/>
</dbReference>
<dbReference type="AlphaFoldDB" id="A0A067ME11"/>
<keyword evidence="3" id="KW-1185">Reference proteome</keyword>
<evidence type="ECO:0000313" key="2">
    <source>
        <dbReference type="EMBL" id="KDQ12930.1"/>
    </source>
</evidence>
<feature type="region of interest" description="Disordered" evidence="1">
    <location>
        <begin position="42"/>
        <end position="65"/>
    </location>
</feature>
<evidence type="ECO:0000256" key="1">
    <source>
        <dbReference type="SAM" id="MobiDB-lite"/>
    </source>
</evidence>
<dbReference type="InParanoid" id="A0A067ME11"/>
<feature type="compositionally biased region" description="Acidic residues" evidence="1">
    <location>
        <begin position="49"/>
        <end position="65"/>
    </location>
</feature>